<evidence type="ECO:0008006" key="3">
    <source>
        <dbReference type="Google" id="ProtNLM"/>
    </source>
</evidence>
<dbReference type="EMBL" id="JBHRXP010000007">
    <property type="protein sequence ID" value="MFC3581393.1"/>
    <property type="molecule type" value="Genomic_DNA"/>
</dbReference>
<organism evidence="1 2">
    <name type="scientific">Sphingomonas hylomeconis</name>
    <dbReference type="NCBI Taxonomy" id="1395958"/>
    <lineage>
        <taxon>Bacteria</taxon>
        <taxon>Pseudomonadati</taxon>
        <taxon>Pseudomonadota</taxon>
        <taxon>Alphaproteobacteria</taxon>
        <taxon>Sphingomonadales</taxon>
        <taxon>Sphingomonadaceae</taxon>
        <taxon>Sphingomonas</taxon>
    </lineage>
</organism>
<reference evidence="2" key="1">
    <citation type="journal article" date="2019" name="Int. J. Syst. Evol. Microbiol.">
        <title>The Global Catalogue of Microorganisms (GCM) 10K type strain sequencing project: providing services to taxonomists for standard genome sequencing and annotation.</title>
        <authorList>
            <consortium name="The Broad Institute Genomics Platform"/>
            <consortium name="The Broad Institute Genome Sequencing Center for Infectious Disease"/>
            <person name="Wu L."/>
            <person name="Ma J."/>
        </authorList>
    </citation>
    <scope>NUCLEOTIDE SEQUENCE [LARGE SCALE GENOMIC DNA]</scope>
    <source>
        <strain evidence="2">KCTC 42739</strain>
    </source>
</reference>
<dbReference type="Proteomes" id="UP001595713">
    <property type="component" value="Unassembled WGS sequence"/>
</dbReference>
<dbReference type="RefSeq" id="WP_261292747.1">
    <property type="nucleotide sequence ID" value="NZ_JANQBK010000001.1"/>
</dbReference>
<name>A0ABV7SXL4_9SPHN</name>
<gene>
    <name evidence="1" type="ORF">ACFONA_14565</name>
</gene>
<sequence length="155" mass="16320">MRRLVPLGLLALGACSGSDAPTVNEAQAAAAIDTVQQAPERNVPRGLPISEERAAPPGALPPQFEGRWGITPADCDVARSDTKGLLVIRGSTLTFYTASAVAKVIGGPSRYKVIADLTFTDKGVAPRRDQLELTSAGTVLQRAEPGGKTYRYGRC</sequence>
<protein>
    <recommendedName>
        <fullName evidence="3">Lipoprotein</fullName>
    </recommendedName>
</protein>
<proteinExistence type="predicted"/>
<evidence type="ECO:0000313" key="1">
    <source>
        <dbReference type="EMBL" id="MFC3581393.1"/>
    </source>
</evidence>
<evidence type="ECO:0000313" key="2">
    <source>
        <dbReference type="Proteomes" id="UP001595713"/>
    </source>
</evidence>
<keyword evidence="2" id="KW-1185">Reference proteome</keyword>
<dbReference type="PROSITE" id="PS51257">
    <property type="entry name" value="PROKAR_LIPOPROTEIN"/>
    <property type="match status" value="1"/>
</dbReference>
<accession>A0ABV7SXL4</accession>
<comment type="caution">
    <text evidence="1">The sequence shown here is derived from an EMBL/GenBank/DDBJ whole genome shotgun (WGS) entry which is preliminary data.</text>
</comment>